<dbReference type="GO" id="GO:0008289">
    <property type="term" value="F:lipid binding"/>
    <property type="evidence" value="ECO:0007669"/>
    <property type="project" value="UniProtKB-KW"/>
</dbReference>
<evidence type="ECO:0000313" key="9">
    <source>
        <dbReference type="Proteomes" id="UP000035444"/>
    </source>
</evidence>
<feature type="domain" description="COQ9 C-terminal" evidence="7">
    <location>
        <begin position="114"/>
        <end position="183"/>
    </location>
</feature>
<dbReference type="OrthoDB" id="7201143at2"/>
<evidence type="ECO:0000256" key="3">
    <source>
        <dbReference type="ARBA" id="ARBA00022688"/>
    </source>
</evidence>
<comment type="similarity">
    <text evidence="2">Belongs to the COQ9 family.</text>
</comment>
<evidence type="ECO:0000259" key="7">
    <source>
        <dbReference type="Pfam" id="PF08511"/>
    </source>
</evidence>
<dbReference type="AlphaFoldDB" id="A0A0H2MZQ3"/>
<evidence type="ECO:0000256" key="2">
    <source>
        <dbReference type="ARBA" id="ARBA00010766"/>
    </source>
</evidence>
<dbReference type="GO" id="GO:0006744">
    <property type="term" value="P:ubiquinone biosynthetic process"/>
    <property type="evidence" value="ECO:0007669"/>
    <property type="project" value="UniProtKB-KW"/>
</dbReference>
<dbReference type="InterPro" id="IPR012762">
    <property type="entry name" value="Ubiq_biosynth_COQ9"/>
</dbReference>
<dbReference type="PANTHER" id="PTHR21427:SF19">
    <property type="entry name" value="UBIQUINONE BIOSYNTHESIS PROTEIN COQ9, MITOCHONDRIAL"/>
    <property type="match status" value="1"/>
</dbReference>
<dbReference type="Proteomes" id="UP000035444">
    <property type="component" value="Unassembled WGS sequence"/>
</dbReference>
<dbReference type="EMBL" id="LAQL01000002">
    <property type="protein sequence ID" value="KLN62140.1"/>
    <property type="molecule type" value="Genomic_DNA"/>
</dbReference>
<evidence type="ECO:0000256" key="6">
    <source>
        <dbReference type="ARBA" id="ARBA00058104"/>
    </source>
</evidence>
<keyword evidence="4" id="KW-0809">Transit peptide</keyword>
<evidence type="ECO:0000313" key="8">
    <source>
        <dbReference type="EMBL" id="KLN62140.1"/>
    </source>
</evidence>
<comment type="caution">
    <text evidence="8">The sequence shown here is derived from an EMBL/GenBank/DDBJ whole genome shotgun (WGS) entry which is preliminary data.</text>
</comment>
<evidence type="ECO:0000256" key="1">
    <source>
        <dbReference type="ARBA" id="ARBA00004749"/>
    </source>
</evidence>
<keyword evidence="3" id="KW-0831">Ubiquinone biosynthesis</keyword>
<name>A0A0H2MZQ3_9PROT</name>
<dbReference type="STRING" id="1489064.WH96_00965"/>
<dbReference type="SUPFAM" id="SSF48498">
    <property type="entry name" value="Tetracyclin repressor-like, C-terminal domain"/>
    <property type="match status" value="1"/>
</dbReference>
<keyword evidence="5" id="KW-0446">Lipid-binding</keyword>
<sequence>MSEVKKAQLLKALLSIVPFEGWCEAALAEAGGKCDLSSQEVSILFPRGITDVLRFYNQQLDHQVMETLENNGLVDMKVRDRITLAVRTKLELMTPDREAIRKGVSFFTMPLKATEGMHNVYDTVDAMWLAAGDKSTDYNFYSKRFLLAGVYSFTLLFWLDDSSEDFEKTWTFLDRRIAEVLKIGGTLGKTVGKISALANKFHVCSPFAKKST</sequence>
<gene>
    <name evidence="8" type="ORF">WH96_00965</name>
</gene>
<organism evidence="8 9">
    <name type="scientific">Kiloniella spongiae</name>
    <dbReference type="NCBI Taxonomy" id="1489064"/>
    <lineage>
        <taxon>Bacteria</taxon>
        <taxon>Pseudomonadati</taxon>
        <taxon>Pseudomonadota</taxon>
        <taxon>Alphaproteobacteria</taxon>
        <taxon>Rhodospirillales</taxon>
        <taxon>Kiloniellaceae</taxon>
        <taxon>Kiloniella</taxon>
    </lineage>
</organism>
<keyword evidence="9" id="KW-1185">Reference proteome</keyword>
<dbReference type="Gene3D" id="1.10.357.10">
    <property type="entry name" value="Tetracycline Repressor, domain 2"/>
    <property type="match status" value="1"/>
</dbReference>
<comment type="function">
    <text evidence="6">Membrane-associated protein that warps the membrane surface to access and bind aromatic isoprenes with high specificity, including ubiquinone (CoQ) isoprene intermediates and presents them directly to COQ7, therefore facilitating the COQ7-mediated hydroxylase step. Participates in the biosynthesis of coenzyme Q, also named ubiquinone, an essential lipid-soluble electron transporter for aerobic cellular respiration.</text>
</comment>
<dbReference type="Pfam" id="PF08511">
    <property type="entry name" value="COQ9"/>
    <property type="match status" value="1"/>
</dbReference>
<dbReference type="PANTHER" id="PTHR21427">
    <property type="entry name" value="UBIQUINONE BIOSYNTHESIS PROTEIN COQ9, MITOCHONDRIAL"/>
    <property type="match status" value="1"/>
</dbReference>
<comment type="pathway">
    <text evidence="1">Cofactor biosynthesis; ubiquinone biosynthesis.</text>
</comment>
<dbReference type="PATRIC" id="fig|1489064.4.peg.1110"/>
<accession>A0A0H2MZQ3</accession>
<dbReference type="NCBIfam" id="TIGR02396">
    <property type="entry name" value="diverge_rpsU"/>
    <property type="match status" value="1"/>
</dbReference>
<proteinExistence type="inferred from homology"/>
<dbReference type="InterPro" id="IPR036271">
    <property type="entry name" value="Tet_transcr_reg_TetR-rel_C_sf"/>
</dbReference>
<evidence type="ECO:0000256" key="4">
    <source>
        <dbReference type="ARBA" id="ARBA00022946"/>
    </source>
</evidence>
<dbReference type="InterPro" id="IPR013718">
    <property type="entry name" value="COQ9_C"/>
</dbReference>
<evidence type="ECO:0000256" key="5">
    <source>
        <dbReference type="ARBA" id="ARBA00023121"/>
    </source>
</evidence>
<dbReference type="RefSeq" id="WP_047762267.1">
    <property type="nucleotide sequence ID" value="NZ_LAQL01000002.1"/>
</dbReference>
<reference evidence="8 9" key="1">
    <citation type="submission" date="2015-03" db="EMBL/GenBank/DDBJ databases">
        <title>Genome Sequence of Kiloniella spongiae MEBiC09566, isolated from a marine sponge.</title>
        <authorList>
            <person name="Shao Z."/>
            <person name="Wang L."/>
            <person name="Li X."/>
        </authorList>
    </citation>
    <scope>NUCLEOTIDE SEQUENCE [LARGE SCALE GENOMIC DNA]</scope>
    <source>
        <strain evidence="8 9">MEBiC09566</strain>
    </source>
</reference>
<protein>
    <recommendedName>
        <fullName evidence="7">COQ9 C-terminal domain-containing protein</fullName>
    </recommendedName>
</protein>